<feature type="region of interest" description="Disordered" evidence="1">
    <location>
        <begin position="1"/>
        <end position="91"/>
    </location>
</feature>
<dbReference type="OrthoDB" id="3795337at2759"/>
<evidence type="ECO:0000313" key="2">
    <source>
        <dbReference type="EMBL" id="KAF2134158.1"/>
    </source>
</evidence>
<name>A0A6A6ASL2_9PLEO</name>
<proteinExistence type="predicted"/>
<keyword evidence="3" id="KW-1185">Reference proteome</keyword>
<gene>
    <name evidence="2" type="ORF">P153DRAFT_307073</name>
</gene>
<feature type="compositionally biased region" description="Basic and acidic residues" evidence="1">
    <location>
        <begin position="1"/>
        <end position="16"/>
    </location>
</feature>
<evidence type="ECO:0000256" key="1">
    <source>
        <dbReference type="SAM" id="MobiDB-lite"/>
    </source>
</evidence>
<reference evidence="2" key="1">
    <citation type="journal article" date="2020" name="Stud. Mycol.">
        <title>101 Dothideomycetes genomes: a test case for predicting lifestyles and emergence of pathogens.</title>
        <authorList>
            <person name="Haridas S."/>
            <person name="Albert R."/>
            <person name="Binder M."/>
            <person name="Bloem J."/>
            <person name="Labutti K."/>
            <person name="Salamov A."/>
            <person name="Andreopoulos B."/>
            <person name="Baker S."/>
            <person name="Barry K."/>
            <person name="Bills G."/>
            <person name="Bluhm B."/>
            <person name="Cannon C."/>
            <person name="Castanera R."/>
            <person name="Culley D."/>
            <person name="Daum C."/>
            <person name="Ezra D."/>
            <person name="Gonzalez J."/>
            <person name="Henrissat B."/>
            <person name="Kuo A."/>
            <person name="Liang C."/>
            <person name="Lipzen A."/>
            <person name="Lutzoni F."/>
            <person name="Magnuson J."/>
            <person name="Mondo S."/>
            <person name="Nolan M."/>
            <person name="Ohm R."/>
            <person name="Pangilinan J."/>
            <person name="Park H.-J."/>
            <person name="Ramirez L."/>
            <person name="Alfaro M."/>
            <person name="Sun H."/>
            <person name="Tritt A."/>
            <person name="Yoshinaga Y."/>
            <person name="Zwiers L.-H."/>
            <person name="Turgeon B."/>
            <person name="Goodwin S."/>
            <person name="Spatafora J."/>
            <person name="Crous P."/>
            <person name="Grigoriev I."/>
        </authorList>
    </citation>
    <scope>NUCLEOTIDE SEQUENCE</scope>
    <source>
        <strain evidence="2">CBS 119687</strain>
    </source>
</reference>
<sequence length="272" mass="30462">MLQQHGDYETVQEKNRRMSAGAHSMSSAFNSPLRNRTQNVREDSYGSPHKTTPRARGEANGGQSTQRRESVSSQTSPMPRNSTGRSSFSSIRAPTMLHPAYGTNSISMAGINDALAVQELAFRQGLQDRHNVRDRLPASTFPSQYDTIWAEFYRLGKASNAAPMPPPPHLHSPSQPNYSWPVLINPHTQSLEHPTGILDMEWTRNICEIALNCMEALIRVACSRKNDWQKLTIDVPFPCQEALLEFDDLADRYEYLKDAARQALAGGRPHGF</sequence>
<evidence type="ECO:0000313" key="3">
    <source>
        <dbReference type="Proteomes" id="UP000799771"/>
    </source>
</evidence>
<dbReference type="GeneID" id="54405082"/>
<dbReference type="EMBL" id="ML977498">
    <property type="protein sequence ID" value="KAF2134158.1"/>
    <property type="molecule type" value="Genomic_DNA"/>
</dbReference>
<accession>A0A6A6ASL2</accession>
<dbReference type="RefSeq" id="XP_033528545.1">
    <property type="nucleotide sequence ID" value="XM_033664650.1"/>
</dbReference>
<protein>
    <submittedName>
        <fullName evidence="2">Uncharacterized protein</fullName>
    </submittedName>
</protein>
<organism evidence="2 3">
    <name type="scientific">Dothidotthia symphoricarpi CBS 119687</name>
    <dbReference type="NCBI Taxonomy" id="1392245"/>
    <lineage>
        <taxon>Eukaryota</taxon>
        <taxon>Fungi</taxon>
        <taxon>Dikarya</taxon>
        <taxon>Ascomycota</taxon>
        <taxon>Pezizomycotina</taxon>
        <taxon>Dothideomycetes</taxon>
        <taxon>Pleosporomycetidae</taxon>
        <taxon>Pleosporales</taxon>
        <taxon>Dothidotthiaceae</taxon>
        <taxon>Dothidotthia</taxon>
    </lineage>
</organism>
<dbReference type="Proteomes" id="UP000799771">
    <property type="component" value="Unassembled WGS sequence"/>
</dbReference>
<feature type="compositionally biased region" description="Polar residues" evidence="1">
    <location>
        <begin position="24"/>
        <end position="38"/>
    </location>
</feature>
<feature type="compositionally biased region" description="Polar residues" evidence="1">
    <location>
        <begin position="61"/>
        <end position="91"/>
    </location>
</feature>
<dbReference type="AlphaFoldDB" id="A0A6A6ASL2"/>